<dbReference type="AlphaFoldDB" id="A0AAD9WLW6"/>
<evidence type="ECO:0000256" key="1">
    <source>
        <dbReference type="SAM" id="SignalP"/>
    </source>
</evidence>
<dbReference type="EMBL" id="JANJYI010000009">
    <property type="protein sequence ID" value="KAK2635986.1"/>
    <property type="molecule type" value="Genomic_DNA"/>
</dbReference>
<evidence type="ECO:0000259" key="2">
    <source>
        <dbReference type="Pfam" id="PF12222"/>
    </source>
</evidence>
<feature type="chain" id="PRO_5041939369" description="Peptide N-acetyl-beta-D-glucosaminyl asparaginase amidase A N-terminal domain-containing protein" evidence="1">
    <location>
        <begin position="22"/>
        <end position="604"/>
    </location>
</feature>
<dbReference type="PANTHER" id="PTHR31104">
    <property type="entry name" value="PEPTIDE-N4-(N-ACETYL-BETA-GLUCOSAMINYL)ASPARAGINE AMIDASE A PROTEIN"/>
    <property type="match status" value="1"/>
</dbReference>
<reference evidence="3" key="1">
    <citation type="journal article" date="2023" name="Plant J.">
        <title>Genome sequences and population genomics provide insights into the demographic history, inbreeding, and mutation load of two 'living fossil' tree species of Dipteronia.</title>
        <authorList>
            <person name="Feng Y."/>
            <person name="Comes H.P."/>
            <person name="Chen J."/>
            <person name="Zhu S."/>
            <person name="Lu R."/>
            <person name="Zhang X."/>
            <person name="Li P."/>
            <person name="Qiu J."/>
            <person name="Olsen K.M."/>
            <person name="Qiu Y."/>
        </authorList>
    </citation>
    <scope>NUCLEOTIDE SEQUENCE</scope>
    <source>
        <strain evidence="3">KIB01</strain>
    </source>
</reference>
<name>A0AAD9WLW6_9ROSI</name>
<dbReference type="Proteomes" id="UP001280121">
    <property type="component" value="Unassembled WGS sequence"/>
</dbReference>
<evidence type="ECO:0000313" key="4">
    <source>
        <dbReference type="Proteomes" id="UP001280121"/>
    </source>
</evidence>
<organism evidence="3 4">
    <name type="scientific">Dipteronia dyeriana</name>
    <dbReference type="NCBI Taxonomy" id="168575"/>
    <lineage>
        <taxon>Eukaryota</taxon>
        <taxon>Viridiplantae</taxon>
        <taxon>Streptophyta</taxon>
        <taxon>Embryophyta</taxon>
        <taxon>Tracheophyta</taxon>
        <taxon>Spermatophyta</taxon>
        <taxon>Magnoliopsida</taxon>
        <taxon>eudicotyledons</taxon>
        <taxon>Gunneridae</taxon>
        <taxon>Pentapetalae</taxon>
        <taxon>rosids</taxon>
        <taxon>malvids</taxon>
        <taxon>Sapindales</taxon>
        <taxon>Sapindaceae</taxon>
        <taxon>Hippocastanoideae</taxon>
        <taxon>Acereae</taxon>
        <taxon>Dipteronia</taxon>
    </lineage>
</organism>
<keyword evidence="1" id="KW-0732">Signal</keyword>
<feature type="domain" description="Peptide N-acetyl-beta-D-glucosaminyl asparaginase amidase A N-terminal" evidence="2">
    <location>
        <begin position="55"/>
        <end position="388"/>
    </location>
</feature>
<proteinExistence type="predicted"/>
<evidence type="ECO:0000313" key="3">
    <source>
        <dbReference type="EMBL" id="KAK2635986.1"/>
    </source>
</evidence>
<dbReference type="InterPro" id="IPR021102">
    <property type="entry name" value="PNGase_A"/>
</dbReference>
<feature type="signal peptide" evidence="1">
    <location>
        <begin position="1"/>
        <end position="21"/>
    </location>
</feature>
<protein>
    <recommendedName>
        <fullName evidence="2">Peptide N-acetyl-beta-D-glucosaminyl asparaginase amidase A N-terminal domain-containing protein</fullName>
    </recommendedName>
</protein>
<accession>A0AAD9WLW6</accession>
<gene>
    <name evidence="3" type="ORF">Ddye_030778</name>
</gene>
<comment type="caution">
    <text evidence="3">The sequence shown here is derived from an EMBL/GenBank/DDBJ whole genome shotgun (WGS) entry which is preliminary data.</text>
</comment>
<dbReference type="Pfam" id="PF12222">
    <property type="entry name" value="PNGaseA"/>
    <property type="match status" value="1"/>
</dbReference>
<sequence length="604" mass="68721">MLTFLTLFLLLVSATPPLALSSTPDHFLKKSCNRPPKAPQEYTELTHPLPFDRLTPSCTVDLLNYSFANTVNKPPFTVPYSPPPISTCPSPWSRVALDFQAECRGEQYDRVAGLWLGGAELLRTTTAEPTKCGIFWRVRKDITRYSSLLKQSNLNVTMMLENVVNKIYTGVYHVKVTLFFYRENVVRVPSIITYPSFSANLGLNSEKLYGSPADLIMPISDDGKRGFWFQIESESDLRFKEIRFPRNAYRAILELYVSFHADDEFWYSNPPNSYIRTNNLTINRGNGCYREVFVTIDGKYIGSEVPFPVIFTGGINPLFWEPVVAIGAFNLPSYDFDLTPFLGLVLDGKAHEIGIGVDDGISYWLVDANLHIWLDHGSSKVEAKSVVYINPALRVQRFENFKLLDGKFRTEARRKSRFAGWVKTSLGNLTTVVSREFKFRNMLRFNNNGTYKSVSQKVKVKKGVKVINEMGIMVTRVFVKRIYPLNVITSTLPYTKKTSTLPYTGKKDRYMLESKKKDRYMLVTNVSHALREKCLIGMFRSLVINSQVSDGWMKVEDHSVLSGQANTVQFYSFQDEYGCYSRAVEARNGRLLSDNTTLSCLSAL</sequence>
<dbReference type="InterPro" id="IPR056948">
    <property type="entry name" value="PNGaseA_N"/>
</dbReference>
<keyword evidence="4" id="KW-1185">Reference proteome</keyword>